<dbReference type="PRINTS" id="PR00035">
    <property type="entry name" value="HTHGNTR"/>
</dbReference>
<keyword evidence="6" id="KW-1185">Reference proteome</keyword>
<dbReference type="Pfam" id="PF07729">
    <property type="entry name" value="FCD"/>
    <property type="match status" value="1"/>
</dbReference>
<sequence length="221" mass="24973">MARGSAGHGATGAMLADALREAILDGRYAPGERIRQDELAESHGISRLPVREALRMLESEGLVTVVANTGAWVSELSLAECEEMYRMRERLEPLLLGLNVPLLDEALIDRLAELAELMERTDDVEEFLRLDWEFHLSSVSVAPTSVLGDTVVSLWNRTQHYRRAVSRLFSAEGDRRIHYDHRLIVGALRGRDAVEAEQMLAAHVRRSRLELLQHPEVFSRR</sequence>
<dbReference type="Gene3D" id="1.10.10.10">
    <property type="entry name" value="Winged helix-like DNA-binding domain superfamily/Winged helix DNA-binding domain"/>
    <property type="match status" value="1"/>
</dbReference>
<organism evidence="5 6">
    <name type="scientific">Microbacterium capsulatum</name>
    <dbReference type="NCBI Taxonomy" id="3041921"/>
    <lineage>
        <taxon>Bacteria</taxon>
        <taxon>Bacillati</taxon>
        <taxon>Actinomycetota</taxon>
        <taxon>Actinomycetes</taxon>
        <taxon>Micrococcales</taxon>
        <taxon>Microbacteriaceae</taxon>
        <taxon>Microbacterium</taxon>
    </lineage>
</organism>
<dbReference type="SMART" id="SM00895">
    <property type="entry name" value="FCD"/>
    <property type="match status" value="1"/>
</dbReference>
<feature type="domain" description="HTH gntR-type" evidence="4">
    <location>
        <begin position="9"/>
        <end position="76"/>
    </location>
</feature>
<accession>A0ABU0XHS9</accession>
<dbReference type="PANTHER" id="PTHR43537">
    <property type="entry name" value="TRANSCRIPTIONAL REGULATOR, GNTR FAMILY"/>
    <property type="match status" value="1"/>
</dbReference>
<dbReference type="EMBL" id="JAVFCB010000006">
    <property type="protein sequence ID" value="MDQ4214694.1"/>
    <property type="molecule type" value="Genomic_DNA"/>
</dbReference>
<name>A0ABU0XHS9_9MICO</name>
<dbReference type="Gene3D" id="1.20.120.530">
    <property type="entry name" value="GntR ligand-binding domain-like"/>
    <property type="match status" value="1"/>
</dbReference>
<dbReference type="SUPFAM" id="SSF48008">
    <property type="entry name" value="GntR ligand-binding domain-like"/>
    <property type="match status" value="1"/>
</dbReference>
<gene>
    <name evidence="5" type="ORF">RBR11_12285</name>
</gene>
<dbReference type="Pfam" id="PF00392">
    <property type="entry name" value="GntR"/>
    <property type="match status" value="1"/>
</dbReference>
<proteinExistence type="predicted"/>
<keyword evidence="1" id="KW-0805">Transcription regulation</keyword>
<dbReference type="SUPFAM" id="SSF46785">
    <property type="entry name" value="Winged helix' DNA-binding domain"/>
    <property type="match status" value="1"/>
</dbReference>
<evidence type="ECO:0000256" key="3">
    <source>
        <dbReference type="ARBA" id="ARBA00023163"/>
    </source>
</evidence>
<dbReference type="PROSITE" id="PS50949">
    <property type="entry name" value="HTH_GNTR"/>
    <property type="match status" value="1"/>
</dbReference>
<dbReference type="InterPro" id="IPR011711">
    <property type="entry name" value="GntR_C"/>
</dbReference>
<dbReference type="InterPro" id="IPR036388">
    <property type="entry name" value="WH-like_DNA-bd_sf"/>
</dbReference>
<dbReference type="InterPro" id="IPR036390">
    <property type="entry name" value="WH_DNA-bd_sf"/>
</dbReference>
<evidence type="ECO:0000256" key="2">
    <source>
        <dbReference type="ARBA" id="ARBA00023125"/>
    </source>
</evidence>
<comment type="caution">
    <text evidence="5">The sequence shown here is derived from an EMBL/GenBank/DDBJ whole genome shotgun (WGS) entry which is preliminary data.</text>
</comment>
<dbReference type="Proteomes" id="UP001230289">
    <property type="component" value="Unassembled WGS sequence"/>
</dbReference>
<dbReference type="CDD" id="cd07377">
    <property type="entry name" value="WHTH_GntR"/>
    <property type="match status" value="1"/>
</dbReference>
<evidence type="ECO:0000313" key="6">
    <source>
        <dbReference type="Proteomes" id="UP001230289"/>
    </source>
</evidence>
<dbReference type="InterPro" id="IPR008920">
    <property type="entry name" value="TF_FadR/GntR_C"/>
</dbReference>
<dbReference type="SMART" id="SM00345">
    <property type="entry name" value="HTH_GNTR"/>
    <property type="match status" value="1"/>
</dbReference>
<dbReference type="InterPro" id="IPR000524">
    <property type="entry name" value="Tscrpt_reg_HTH_GntR"/>
</dbReference>
<evidence type="ECO:0000259" key="4">
    <source>
        <dbReference type="PROSITE" id="PS50949"/>
    </source>
</evidence>
<dbReference type="RefSeq" id="WP_308489636.1">
    <property type="nucleotide sequence ID" value="NZ_JAVFCB010000006.1"/>
</dbReference>
<keyword evidence="3" id="KW-0804">Transcription</keyword>
<evidence type="ECO:0000256" key="1">
    <source>
        <dbReference type="ARBA" id="ARBA00023015"/>
    </source>
</evidence>
<protein>
    <submittedName>
        <fullName evidence="5">GntR family transcriptional regulator</fullName>
    </submittedName>
</protein>
<reference evidence="5 6" key="1">
    <citation type="submission" date="2023-08" db="EMBL/GenBank/DDBJ databases">
        <title>Microbacterium sp. nov., isolated from a waste landfill.</title>
        <authorList>
            <person name="Wen W."/>
        </authorList>
    </citation>
    <scope>NUCLEOTIDE SEQUENCE [LARGE SCALE GENOMIC DNA]</scope>
    <source>
        <strain evidence="5 6">ASV81</strain>
    </source>
</reference>
<keyword evidence="2" id="KW-0238">DNA-binding</keyword>
<dbReference type="PANTHER" id="PTHR43537:SF41">
    <property type="entry name" value="TRANSCRIPTIONAL REGULATORY PROTEIN"/>
    <property type="match status" value="1"/>
</dbReference>
<evidence type="ECO:0000313" key="5">
    <source>
        <dbReference type="EMBL" id="MDQ4214694.1"/>
    </source>
</evidence>